<comment type="caution">
    <text evidence="1">The sequence shown here is derived from an EMBL/GenBank/DDBJ whole genome shotgun (WGS) entry which is preliminary data.</text>
</comment>
<organism evidence="1">
    <name type="scientific">marine sediment metagenome</name>
    <dbReference type="NCBI Taxonomy" id="412755"/>
    <lineage>
        <taxon>unclassified sequences</taxon>
        <taxon>metagenomes</taxon>
        <taxon>ecological metagenomes</taxon>
    </lineage>
</organism>
<proteinExistence type="predicted"/>
<name>A0A0F9LMN6_9ZZZZ</name>
<dbReference type="EMBL" id="LAZR01005903">
    <property type="protein sequence ID" value="KKM96269.1"/>
    <property type="molecule type" value="Genomic_DNA"/>
</dbReference>
<reference evidence="1" key="1">
    <citation type="journal article" date="2015" name="Nature">
        <title>Complex archaea that bridge the gap between prokaryotes and eukaryotes.</title>
        <authorList>
            <person name="Spang A."/>
            <person name="Saw J.H."/>
            <person name="Jorgensen S.L."/>
            <person name="Zaremba-Niedzwiedzka K."/>
            <person name="Martijn J."/>
            <person name="Lind A.E."/>
            <person name="van Eijk R."/>
            <person name="Schleper C."/>
            <person name="Guy L."/>
            <person name="Ettema T.J."/>
        </authorList>
    </citation>
    <scope>NUCLEOTIDE SEQUENCE</scope>
</reference>
<gene>
    <name evidence="1" type="ORF">LCGC14_1179810</name>
</gene>
<sequence>MNVLNLSKLWLTIITSTGRVREKKVGPLPYYMAENRKRFASGLSMTYTAIMPTDYNTWRKTDLARLAAQTGQDTYTGFLRKYDKAQLVRFIEDEYEYNQ</sequence>
<protein>
    <submittedName>
        <fullName evidence="1">Uncharacterized protein</fullName>
    </submittedName>
</protein>
<evidence type="ECO:0000313" key="1">
    <source>
        <dbReference type="EMBL" id="KKM96269.1"/>
    </source>
</evidence>
<dbReference type="AlphaFoldDB" id="A0A0F9LMN6"/>
<accession>A0A0F9LMN6</accession>